<dbReference type="EMBL" id="JANPWB010000003">
    <property type="protein sequence ID" value="KAJ1204162.1"/>
    <property type="molecule type" value="Genomic_DNA"/>
</dbReference>
<evidence type="ECO:0000313" key="3">
    <source>
        <dbReference type="Proteomes" id="UP001066276"/>
    </source>
</evidence>
<comment type="caution">
    <text evidence="2">The sequence shown here is derived from an EMBL/GenBank/DDBJ whole genome shotgun (WGS) entry which is preliminary data.</text>
</comment>
<accession>A0AAV7VU30</accession>
<dbReference type="Proteomes" id="UP001066276">
    <property type="component" value="Chromosome 2_1"/>
</dbReference>
<feature type="region of interest" description="Disordered" evidence="1">
    <location>
        <begin position="53"/>
        <end position="118"/>
    </location>
</feature>
<organism evidence="2 3">
    <name type="scientific">Pleurodeles waltl</name>
    <name type="common">Iberian ribbed newt</name>
    <dbReference type="NCBI Taxonomy" id="8319"/>
    <lineage>
        <taxon>Eukaryota</taxon>
        <taxon>Metazoa</taxon>
        <taxon>Chordata</taxon>
        <taxon>Craniata</taxon>
        <taxon>Vertebrata</taxon>
        <taxon>Euteleostomi</taxon>
        <taxon>Amphibia</taxon>
        <taxon>Batrachia</taxon>
        <taxon>Caudata</taxon>
        <taxon>Salamandroidea</taxon>
        <taxon>Salamandridae</taxon>
        <taxon>Pleurodelinae</taxon>
        <taxon>Pleurodeles</taxon>
    </lineage>
</organism>
<sequence>MCVPPPPALSRATKAPQQLNSAAEQLCGRCATSAAAAVLTRLHQLQLRLRQGLQQGERRVKPGNTGVRGRPRSPTVEGAAHRTPHTAHRSLLRQQLRELRDSAPERADDAQPDPHQIL</sequence>
<keyword evidence="3" id="KW-1185">Reference proteome</keyword>
<feature type="compositionally biased region" description="Basic and acidic residues" evidence="1">
    <location>
        <begin position="95"/>
        <end position="109"/>
    </location>
</feature>
<proteinExistence type="predicted"/>
<evidence type="ECO:0000313" key="2">
    <source>
        <dbReference type="EMBL" id="KAJ1204162.1"/>
    </source>
</evidence>
<protein>
    <submittedName>
        <fullName evidence="2">Uncharacterized protein</fullName>
    </submittedName>
</protein>
<reference evidence="2" key="1">
    <citation type="journal article" date="2022" name="bioRxiv">
        <title>Sequencing and chromosome-scale assembly of the giantPleurodeles waltlgenome.</title>
        <authorList>
            <person name="Brown T."/>
            <person name="Elewa A."/>
            <person name="Iarovenko S."/>
            <person name="Subramanian E."/>
            <person name="Araus A.J."/>
            <person name="Petzold A."/>
            <person name="Susuki M."/>
            <person name="Suzuki K.-i.T."/>
            <person name="Hayashi T."/>
            <person name="Toyoda A."/>
            <person name="Oliveira C."/>
            <person name="Osipova E."/>
            <person name="Leigh N.D."/>
            <person name="Simon A."/>
            <person name="Yun M.H."/>
        </authorList>
    </citation>
    <scope>NUCLEOTIDE SEQUENCE</scope>
    <source>
        <strain evidence="2">20211129_DDA</strain>
        <tissue evidence="2">Liver</tissue>
    </source>
</reference>
<dbReference type="AlphaFoldDB" id="A0AAV7VU30"/>
<evidence type="ECO:0000256" key="1">
    <source>
        <dbReference type="SAM" id="MobiDB-lite"/>
    </source>
</evidence>
<gene>
    <name evidence="2" type="ORF">NDU88_007943</name>
</gene>
<name>A0AAV7VU30_PLEWA</name>
<feature type="compositionally biased region" description="Basic residues" evidence="1">
    <location>
        <begin position="82"/>
        <end position="91"/>
    </location>
</feature>